<name>A0ABW8Z978_9BURK</name>
<evidence type="ECO:0000313" key="1">
    <source>
        <dbReference type="EMBL" id="MFL9878654.1"/>
    </source>
</evidence>
<protein>
    <submittedName>
        <fullName evidence="1">Uncharacterized protein</fullName>
    </submittedName>
</protein>
<accession>A0ABW8Z978</accession>
<evidence type="ECO:0000313" key="2">
    <source>
        <dbReference type="Proteomes" id="UP001629214"/>
    </source>
</evidence>
<reference evidence="1 2" key="1">
    <citation type="journal article" date="2024" name="Chem. Sci.">
        <title>Discovery of megapolipeptins by genome mining of a Burkholderiales bacteria collection.</title>
        <authorList>
            <person name="Paulo B.S."/>
            <person name="Recchia M.J.J."/>
            <person name="Lee S."/>
            <person name="Fergusson C.H."/>
            <person name="Romanowski S.B."/>
            <person name="Hernandez A."/>
            <person name="Krull N."/>
            <person name="Liu D.Y."/>
            <person name="Cavanagh H."/>
            <person name="Bos A."/>
            <person name="Gray C.A."/>
            <person name="Murphy B.T."/>
            <person name="Linington R.G."/>
            <person name="Eustaquio A.S."/>
        </authorList>
    </citation>
    <scope>NUCLEOTIDE SEQUENCE [LARGE SCALE GENOMIC DNA]</scope>
    <source>
        <strain evidence="1 2">RL21-008-BIB-B</strain>
    </source>
</reference>
<gene>
    <name evidence="1" type="ORF">PQR63_09690</name>
</gene>
<dbReference type="RefSeq" id="WP_408167650.1">
    <property type="nucleotide sequence ID" value="NZ_JAQQFR010000005.1"/>
</dbReference>
<dbReference type="EMBL" id="JAQQFR010000005">
    <property type="protein sequence ID" value="MFL9878654.1"/>
    <property type="molecule type" value="Genomic_DNA"/>
</dbReference>
<dbReference type="Proteomes" id="UP001629214">
    <property type="component" value="Unassembled WGS sequence"/>
</dbReference>
<comment type="caution">
    <text evidence="1">The sequence shown here is derived from an EMBL/GenBank/DDBJ whole genome shotgun (WGS) entry which is preliminary data.</text>
</comment>
<proteinExistence type="predicted"/>
<sequence length="79" mass="9347">MNLHIIYTESAMLLSKKRYESWLEIQHEYPDYKASLGPWSIEEVEEYLKEEYSKIHPSASEQLRGFAKSHDTVHIISFS</sequence>
<keyword evidence="2" id="KW-1185">Reference proteome</keyword>
<organism evidence="1 2">
    <name type="scientific">Herbaspirillum rhizosphaerae</name>
    <dbReference type="NCBI Taxonomy" id="346179"/>
    <lineage>
        <taxon>Bacteria</taxon>
        <taxon>Pseudomonadati</taxon>
        <taxon>Pseudomonadota</taxon>
        <taxon>Betaproteobacteria</taxon>
        <taxon>Burkholderiales</taxon>
        <taxon>Oxalobacteraceae</taxon>
        <taxon>Herbaspirillum</taxon>
    </lineage>
</organism>